<evidence type="ECO:0000313" key="3">
    <source>
        <dbReference type="Proteomes" id="UP000027318"/>
    </source>
</evidence>
<name>A0A063Y037_9GAMM</name>
<sequence length="106" mass="11963">MKTIRQVTLDAHKPVNELLLREGYRIVKTEFSLLNQSIVAWIEEPLRADLPLLPCFLKVIENSQPVPLVYEYVSSAFNPFESKAVHLFKVPESVARAEPTTLSAVA</sequence>
<dbReference type="RefSeq" id="WP_051632868.1">
    <property type="nucleotide sequence ID" value="NZ_JBKBNO010000003.1"/>
</dbReference>
<reference evidence="2 3" key="1">
    <citation type="journal article" date="2005" name="Int. J. Syst. Evol. Microbiol.">
        <title>Nitrincola lacisaponensis gen. nov., sp. nov., a novel alkaliphilic bacterium isolated from an alkaline, saline lake.</title>
        <authorList>
            <person name="Dimitriu P.A."/>
            <person name="Shukla S.K."/>
            <person name="Conradt J."/>
            <person name="Marquez M.C."/>
            <person name="Ventosa A."/>
            <person name="Maglia A."/>
            <person name="Peyton B.M."/>
            <person name="Pinkart H.C."/>
            <person name="Mormile M.R."/>
        </authorList>
    </citation>
    <scope>NUCLEOTIDE SEQUENCE [LARGE SCALE GENOMIC DNA]</scope>
    <source>
        <strain evidence="2 3">4CA</strain>
    </source>
</reference>
<organism evidence="2 3">
    <name type="scientific">Nitrincola lacisaponensis</name>
    <dbReference type="NCBI Taxonomy" id="267850"/>
    <lineage>
        <taxon>Bacteria</taxon>
        <taxon>Pseudomonadati</taxon>
        <taxon>Pseudomonadota</taxon>
        <taxon>Gammaproteobacteria</taxon>
        <taxon>Oceanospirillales</taxon>
        <taxon>Oceanospirillaceae</taxon>
        <taxon>Nitrincola</taxon>
    </lineage>
</organism>
<evidence type="ECO:0000313" key="2">
    <source>
        <dbReference type="EMBL" id="KDE38520.1"/>
    </source>
</evidence>
<dbReference type="Proteomes" id="UP000027318">
    <property type="component" value="Unassembled WGS sequence"/>
</dbReference>
<dbReference type="EMBL" id="JMSZ01000042">
    <property type="protein sequence ID" value="KDE38520.1"/>
    <property type="molecule type" value="Genomic_DNA"/>
</dbReference>
<feature type="domain" description="DUF7352" evidence="1">
    <location>
        <begin position="1"/>
        <end position="93"/>
    </location>
</feature>
<dbReference type="AlphaFoldDB" id="A0A063Y037"/>
<protein>
    <recommendedName>
        <fullName evidence="1">DUF7352 domain-containing protein</fullName>
    </recommendedName>
</protein>
<dbReference type="InterPro" id="IPR055776">
    <property type="entry name" value="DUF7352"/>
</dbReference>
<proteinExistence type="predicted"/>
<evidence type="ECO:0000259" key="1">
    <source>
        <dbReference type="Pfam" id="PF24043"/>
    </source>
</evidence>
<dbReference type="STRING" id="267850.ADINL_2975"/>
<gene>
    <name evidence="2" type="ORF">ADINL_2975</name>
</gene>
<keyword evidence="3" id="KW-1185">Reference proteome</keyword>
<dbReference type="Pfam" id="PF24043">
    <property type="entry name" value="DUF7352"/>
    <property type="match status" value="1"/>
</dbReference>
<dbReference type="OrthoDB" id="6077966at2"/>
<accession>A0A063Y037</accession>
<comment type="caution">
    <text evidence="2">The sequence shown here is derived from an EMBL/GenBank/DDBJ whole genome shotgun (WGS) entry which is preliminary data.</text>
</comment>